<evidence type="ECO:0000256" key="1">
    <source>
        <dbReference type="ARBA" id="ARBA00022679"/>
    </source>
</evidence>
<dbReference type="PANTHER" id="PTHR43420">
    <property type="entry name" value="ACETYLTRANSFERASE"/>
    <property type="match status" value="1"/>
</dbReference>
<dbReference type="Proteomes" id="UP000198926">
    <property type="component" value="Unassembled WGS sequence"/>
</dbReference>
<dbReference type="GO" id="GO:0016747">
    <property type="term" value="F:acyltransferase activity, transferring groups other than amino-acyl groups"/>
    <property type="evidence" value="ECO:0007669"/>
    <property type="project" value="InterPro"/>
</dbReference>
<dbReference type="EMBL" id="FOZM01000001">
    <property type="protein sequence ID" value="SFR97555.1"/>
    <property type="molecule type" value="Genomic_DNA"/>
</dbReference>
<dbReference type="AlphaFoldDB" id="A0A1I6L268"/>
<dbReference type="OrthoDB" id="273614at2"/>
<gene>
    <name evidence="5" type="ORF">SAMN05444714_0100</name>
</gene>
<dbReference type="InterPro" id="IPR016181">
    <property type="entry name" value="Acyl_CoA_acyltransferase"/>
</dbReference>
<dbReference type="InterPro" id="IPR050680">
    <property type="entry name" value="YpeA/RimI_acetyltransf"/>
</dbReference>
<dbReference type="STRING" id="1123755.SAMN05444714_0100"/>
<dbReference type="SUPFAM" id="SSF55729">
    <property type="entry name" value="Acyl-CoA N-acyltransferases (Nat)"/>
    <property type="match status" value="1"/>
</dbReference>
<feature type="region of interest" description="Disordered" evidence="3">
    <location>
        <begin position="191"/>
        <end position="210"/>
    </location>
</feature>
<dbReference type="RefSeq" id="WP_090202595.1">
    <property type="nucleotide sequence ID" value="NZ_FOZM01000001.1"/>
</dbReference>
<dbReference type="Pfam" id="PF00583">
    <property type="entry name" value="Acetyltransf_1"/>
    <property type="match status" value="1"/>
</dbReference>
<protein>
    <submittedName>
        <fullName evidence="5">Acetyltransferase (GNAT) family protein</fullName>
    </submittedName>
</protein>
<accession>A0A1I6L268</accession>
<proteinExistence type="predicted"/>
<keyword evidence="6" id="KW-1185">Reference proteome</keyword>
<organism evidence="5 6">
    <name type="scientific">Yoonia litorea</name>
    <dbReference type="NCBI Taxonomy" id="1123755"/>
    <lineage>
        <taxon>Bacteria</taxon>
        <taxon>Pseudomonadati</taxon>
        <taxon>Pseudomonadota</taxon>
        <taxon>Alphaproteobacteria</taxon>
        <taxon>Rhodobacterales</taxon>
        <taxon>Paracoccaceae</taxon>
        <taxon>Yoonia</taxon>
    </lineage>
</organism>
<keyword evidence="2" id="KW-0012">Acyltransferase</keyword>
<dbReference type="CDD" id="cd04301">
    <property type="entry name" value="NAT_SF"/>
    <property type="match status" value="1"/>
</dbReference>
<reference evidence="5 6" key="1">
    <citation type="submission" date="2016-10" db="EMBL/GenBank/DDBJ databases">
        <authorList>
            <person name="de Groot N.N."/>
        </authorList>
    </citation>
    <scope>NUCLEOTIDE SEQUENCE [LARGE SCALE GENOMIC DNA]</scope>
    <source>
        <strain evidence="5 6">DSM 29433</strain>
    </source>
</reference>
<dbReference type="Gene3D" id="3.40.630.30">
    <property type="match status" value="1"/>
</dbReference>
<keyword evidence="1 5" id="KW-0808">Transferase</keyword>
<evidence type="ECO:0000259" key="4">
    <source>
        <dbReference type="PROSITE" id="PS51186"/>
    </source>
</evidence>
<name>A0A1I6L268_9RHOB</name>
<feature type="domain" description="N-acetyltransferase" evidence="4">
    <location>
        <begin position="1"/>
        <end position="202"/>
    </location>
</feature>
<evidence type="ECO:0000256" key="2">
    <source>
        <dbReference type="ARBA" id="ARBA00023315"/>
    </source>
</evidence>
<evidence type="ECO:0000313" key="6">
    <source>
        <dbReference type="Proteomes" id="UP000198926"/>
    </source>
</evidence>
<evidence type="ECO:0000313" key="5">
    <source>
        <dbReference type="EMBL" id="SFR97555.1"/>
    </source>
</evidence>
<dbReference type="PROSITE" id="PS51186">
    <property type="entry name" value="GNAT"/>
    <property type="match status" value="1"/>
</dbReference>
<evidence type="ECO:0000256" key="3">
    <source>
        <dbReference type="SAM" id="MobiDB-lite"/>
    </source>
</evidence>
<dbReference type="InterPro" id="IPR000182">
    <property type="entry name" value="GNAT_dom"/>
</dbReference>
<sequence>MKITVGIPDKDREAAARLYWDAFGEKLGFALGPKHLALQFVTAVMRQDHGVCAHDDDGRLIGVAGFKTSKGALVGGAFHDLKQIYGWASAAFRTSLLAALENDIENERFLMDGLFVAEDARGQGVGTALLNAITQEAKRRGYHQVRLDVVDTNTRAKSLYLRQGFRDVKTQRIGLLRFIFGFKSTTAMVRDIYPEPEQKPRNRSGGQRAR</sequence>